<dbReference type="InterPro" id="IPR051120">
    <property type="entry name" value="ABC_AA/LPS_Transport"/>
</dbReference>
<dbReference type="GO" id="GO:0043190">
    <property type="term" value="C:ATP-binding cassette (ABC) transporter complex"/>
    <property type="evidence" value="ECO:0007669"/>
    <property type="project" value="InterPro"/>
</dbReference>
<accession>A0A7C3KRA8</accession>
<evidence type="ECO:0000259" key="4">
    <source>
        <dbReference type="PROSITE" id="PS50893"/>
    </source>
</evidence>
<evidence type="ECO:0000313" key="5">
    <source>
        <dbReference type="EMBL" id="HGK24287.1"/>
    </source>
</evidence>
<comment type="caution">
    <text evidence="5">The sequence shown here is derived from an EMBL/GenBank/DDBJ whole genome shotgun (WGS) entry which is preliminary data.</text>
</comment>
<dbReference type="GO" id="GO:0055085">
    <property type="term" value="P:transmembrane transport"/>
    <property type="evidence" value="ECO:0007669"/>
    <property type="project" value="InterPro"/>
</dbReference>
<dbReference type="Gene3D" id="3.40.50.300">
    <property type="entry name" value="P-loop containing nucleotide triphosphate hydrolases"/>
    <property type="match status" value="1"/>
</dbReference>
<organism evidence="5">
    <name type="scientific">Dictyoglomus thermophilum</name>
    <dbReference type="NCBI Taxonomy" id="14"/>
    <lineage>
        <taxon>Bacteria</taxon>
        <taxon>Pseudomonadati</taxon>
        <taxon>Dictyoglomota</taxon>
        <taxon>Dictyoglomia</taxon>
        <taxon>Dictyoglomales</taxon>
        <taxon>Dictyoglomaceae</taxon>
        <taxon>Dictyoglomus</taxon>
    </lineage>
</organism>
<dbReference type="InterPro" id="IPR003439">
    <property type="entry name" value="ABC_transporter-like_ATP-bd"/>
</dbReference>
<proteinExistence type="predicted"/>
<keyword evidence="3 5" id="KW-0067">ATP-binding</keyword>
<feature type="domain" description="ABC transporter" evidence="4">
    <location>
        <begin position="3"/>
        <end position="235"/>
    </location>
</feature>
<evidence type="ECO:0000256" key="2">
    <source>
        <dbReference type="ARBA" id="ARBA00022741"/>
    </source>
</evidence>
<evidence type="ECO:0000256" key="3">
    <source>
        <dbReference type="ARBA" id="ARBA00022840"/>
    </source>
</evidence>
<sequence length="239" mass="26804">MSLETVGIYKYYGKRCVVRNVSLTVDPGYVVGLLGPNGAGKTTTFYTIMGEVYADGGKVILDGEDITYLSMPQRARKGIGYLAQDPTIFRKLTVEENIKLVLELTNLTPKEQKKKLEELIDEFQLHKVRKNLGYTLSGGERRRVEIARVLALSPRYILLDEPFAGVDPITVQNLQETIYYLKDKGLGILITDHNVRDTLAITDYAYIIFSGEVLISGTPGEIISSDIAKRFFLGERFNL</sequence>
<dbReference type="SMART" id="SM00382">
    <property type="entry name" value="AAA"/>
    <property type="match status" value="1"/>
</dbReference>
<dbReference type="Pfam" id="PF00005">
    <property type="entry name" value="ABC_tran"/>
    <property type="match status" value="1"/>
</dbReference>
<keyword evidence="2" id="KW-0547">Nucleotide-binding</keyword>
<name>A0A7C3KRA8_DICTH</name>
<dbReference type="InterPro" id="IPR027417">
    <property type="entry name" value="P-loop_NTPase"/>
</dbReference>
<dbReference type="EMBL" id="DTDV01000019">
    <property type="protein sequence ID" value="HGK24287.1"/>
    <property type="molecule type" value="Genomic_DNA"/>
</dbReference>
<dbReference type="GO" id="GO:0016887">
    <property type="term" value="F:ATP hydrolysis activity"/>
    <property type="evidence" value="ECO:0007669"/>
    <property type="project" value="InterPro"/>
</dbReference>
<dbReference type="InterPro" id="IPR017871">
    <property type="entry name" value="ABC_transporter-like_CS"/>
</dbReference>
<dbReference type="PANTHER" id="PTHR45772:SF10">
    <property type="entry name" value="LIPOPOLYSACCHARIDE EXPORT SYSTEM ATP-BINDING PROTEIN LPTB"/>
    <property type="match status" value="1"/>
</dbReference>
<protein>
    <submittedName>
        <fullName evidence="5">LPS export ABC transporter ATP-binding protein</fullName>
    </submittedName>
</protein>
<evidence type="ECO:0000256" key="1">
    <source>
        <dbReference type="ARBA" id="ARBA00022448"/>
    </source>
</evidence>
<keyword evidence="1" id="KW-0813">Transport</keyword>
<dbReference type="PANTHER" id="PTHR45772">
    <property type="entry name" value="CONSERVED COMPONENT OF ABC TRANSPORTER FOR NATURAL AMINO ACIDS-RELATED"/>
    <property type="match status" value="1"/>
</dbReference>
<dbReference type="GO" id="GO:0005524">
    <property type="term" value="F:ATP binding"/>
    <property type="evidence" value="ECO:0007669"/>
    <property type="project" value="UniProtKB-KW"/>
</dbReference>
<dbReference type="InterPro" id="IPR003593">
    <property type="entry name" value="AAA+_ATPase"/>
</dbReference>
<reference evidence="5" key="1">
    <citation type="journal article" date="2020" name="mSystems">
        <title>Genome- and Community-Level Interaction Insights into Carbon Utilization and Element Cycling Functions of Hydrothermarchaeota in Hydrothermal Sediment.</title>
        <authorList>
            <person name="Zhou Z."/>
            <person name="Liu Y."/>
            <person name="Xu W."/>
            <person name="Pan J."/>
            <person name="Luo Z.H."/>
            <person name="Li M."/>
        </authorList>
    </citation>
    <scope>NUCLEOTIDE SEQUENCE [LARGE SCALE GENOMIC DNA]</scope>
    <source>
        <strain evidence="5">SpSt-70</strain>
    </source>
</reference>
<dbReference type="NCBIfam" id="TIGR04406">
    <property type="entry name" value="LPS_export_lptB"/>
    <property type="match status" value="1"/>
</dbReference>
<dbReference type="PROSITE" id="PS00211">
    <property type="entry name" value="ABC_TRANSPORTER_1"/>
    <property type="match status" value="1"/>
</dbReference>
<gene>
    <name evidence="5" type="primary">lptB</name>
    <name evidence="5" type="ORF">ENU78_07670</name>
</gene>
<dbReference type="PROSITE" id="PS50893">
    <property type="entry name" value="ABC_TRANSPORTER_2"/>
    <property type="match status" value="1"/>
</dbReference>
<dbReference type="SUPFAM" id="SSF52540">
    <property type="entry name" value="P-loop containing nucleoside triphosphate hydrolases"/>
    <property type="match status" value="1"/>
</dbReference>
<dbReference type="CDD" id="cd03218">
    <property type="entry name" value="ABC_YhbG"/>
    <property type="match status" value="1"/>
</dbReference>
<dbReference type="AlphaFoldDB" id="A0A7C3KRA8"/>
<dbReference type="InterPro" id="IPR030921">
    <property type="entry name" value="LPS_export_LptB"/>
</dbReference>
<dbReference type="OMA" id="VTSWCAQ"/>